<keyword evidence="3" id="KW-1185">Reference proteome</keyword>
<evidence type="ECO:0000313" key="2">
    <source>
        <dbReference type="EMBL" id="KXX65159.1"/>
    </source>
</evidence>
<reference evidence="2 3" key="1">
    <citation type="submission" date="2016-02" db="EMBL/GenBank/DDBJ databases">
        <title>Genome sequence of Marichromatium gracile YL-28, a purple sulfur bacterium.</title>
        <authorList>
            <person name="Zhao C."/>
            <person name="Hong X."/>
            <person name="Chen S."/>
            <person name="Yang S."/>
        </authorList>
    </citation>
    <scope>NUCLEOTIDE SEQUENCE [LARGE SCALE GENOMIC DNA]</scope>
    <source>
        <strain evidence="2 3">YL28</strain>
    </source>
</reference>
<dbReference type="InterPro" id="IPR034904">
    <property type="entry name" value="FSCA_dom_sf"/>
</dbReference>
<evidence type="ECO:0000313" key="3">
    <source>
        <dbReference type="Proteomes" id="UP000075766"/>
    </source>
</evidence>
<gene>
    <name evidence="2" type="ORF">AY586_10940</name>
</gene>
<dbReference type="InterPro" id="IPR052339">
    <property type="entry name" value="Fe-S_Maturation_MIP18"/>
</dbReference>
<dbReference type="Gene3D" id="3.30.300.130">
    <property type="entry name" value="Fe-S cluster assembly (FSCA)"/>
    <property type="match status" value="1"/>
</dbReference>
<dbReference type="Proteomes" id="UP000075766">
    <property type="component" value="Unassembled WGS sequence"/>
</dbReference>
<dbReference type="InterPro" id="IPR014291">
    <property type="entry name" value="SUF_FeS_clus_asmbl-assoc"/>
</dbReference>
<accession>A0ABR5VI59</accession>
<dbReference type="EMBL" id="LSYU01000038">
    <property type="protein sequence ID" value="KXX65159.1"/>
    <property type="molecule type" value="Genomic_DNA"/>
</dbReference>
<protein>
    <submittedName>
        <fullName evidence="2">FeS assembly SUF system protein</fullName>
    </submittedName>
</protein>
<dbReference type="PANTHER" id="PTHR42831:SF1">
    <property type="entry name" value="FE-S PROTEIN MATURATION AUXILIARY FACTOR YITW"/>
    <property type="match status" value="1"/>
</dbReference>
<name>A0ABR5VI59_MARGR</name>
<dbReference type="NCBIfam" id="TIGR02945">
    <property type="entry name" value="SUF_assoc"/>
    <property type="match status" value="1"/>
</dbReference>
<comment type="caution">
    <text evidence="2">The sequence shown here is derived from an EMBL/GenBank/DDBJ whole genome shotgun (WGS) entry which is preliminary data.</text>
</comment>
<proteinExistence type="predicted"/>
<feature type="domain" description="MIP18 family-like" evidence="1">
    <location>
        <begin position="50"/>
        <end position="121"/>
    </location>
</feature>
<organism evidence="2 3">
    <name type="scientific">Marichromatium gracile</name>
    <name type="common">Chromatium gracile</name>
    <dbReference type="NCBI Taxonomy" id="1048"/>
    <lineage>
        <taxon>Bacteria</taxon>
        <taxon>Pseudomonadati</taxon>
        <taxon>Pseudomonadota</taxon>
        <taxon>Gammaproteobacteria</taxon>
        <taxon>Chromatiales</taxon>
        <taxon>Chromatiaceae</taxon>
        <taxon>Marichromatium</taxon>
    </lineage>
</organism>
<dbReference type="SUPFAM" id="SSF117916">
    <property type="entry name" value="Fe-S cluster assembly (FSCA) domain-like"/>
    <property type="match status" value="1"/>
</dbReference>
<sequence>MNRLARFAGFGKREQDHEDEVAALAADAGRDATEIEDAPPAVVDAEALRESIVTALRGVHDPEIPVNIYDLGLIYTIDIAADGAVAVEMTLTAPGCPVAGMMPLMVKQAVARVEGVGEVDVALVWDPPWTQERMSDEARLQLGLM</sequence>
<dbReference type="PANTHER" id="PTHR42831">
    <property type="entry name" value="FE-S PROTEIN MATURATION AUXILIARY FACTOR YITW"/>
    <property type="match status" value="1"/>
</dbReference>
<dbReference type="InterPro" id="IPR002744">
    <property type="entry name" value="MIP18-like"/>
</dbReference>
<dbReference type="RefSeq" id="WP_062273788.1">
    <property type="nucleotide sequence ID" value="NZ_LSYU01000038.1"/>
</dbReference>
<dbReference type="Pfam" id="PF01883">
    <property type="entry name" value="FeS_assembly_P"/>
    <property type="match status" value="1"/>
</dbReference>
<evidence type="ECO:0000259" key="1">
    <source>
        <dbReference type="Pfam" id="PF01883"/>
    </source>
</evidence>